<reference evidence="2" key="2">
    <citation type="submission" date="2015-01" db="EMBL/GenBank/DDBJ databases">
        <title>Evolutionary Origins and Diversification of the Mycorrhizal Mutualists.</title>
        <authorList>
            <consortium name="DOE Joint Genome Institute"/>
            <consortium name="Mycorrhizal Genomics Consortium"/>
            <person name="Kohler A."/>
            <person name="Kuo A."/>
            <person name="Nagy L.G."/>
            <person name="Floudas D."/>
            <person name="Copeland A."/>
            <person name="Barry K.W."/>
            <person name="Cichocki N."/>
            <person name="Veneault-Fourrey C."/>
            <person name="LaButti K."/>
            <person name="Lindquist E.A."/>
            <person name="Lipzen A."/>
            <person name="Lundell T."/>
            <person name="Morin E."/>
            <person name="Murat C."/>
            <person name="Riley R."/>
            <person name="Ohm R."/>
            <person name="Sun H."/>
            <person name="Tunlid A."/>
            <person name="Henrissat B."/>
            <person name="Grigoriev I.V."/>
            <person name="Hibbett D.S."/>
            <person name="Martin F."/>
        </authorList>
    </citation>
    <scope>NUCLEOTIDE SEQUENCE [LARGE SCALE GENOMIC DNA]</scope>
    <source>
        <strain evidence="2">441</strain>
    </source>
</reference>
<accession>A0A0D0A0M1</accession>
<sequence>MVARRSTTNWTARELRFCLQGIRAPMGPLLGSVVQHRVNRPHALGYRKKNTLSLGTH</sequence>
<evidence type="ECO:0000313" key="2">
    <source>
        <dbReference type="Proteomes" id="UP000054018"/>
    </source>
</evidence>
<dbReference type="AlphaFoldDB" id="A0A0D0A0M1"/>
<keyword evidence="2" id="KW-1185">Reference proteome</keyword>
<dbReference type="HOGENOM" id="CLU_3002143_0_0_1"/>
<proteinExistence type="predicted"/>
<gene>
    <name evidence="1" type="ORF">PISMIDRAFT_676897</name>
</gene>
<name>A0A0D0A0M1_9AGAM</name>
<feature type="non-terminal residue" evidence="1">
    <location>
        <position position="57"/>
    </location>
</feature>
<organism evidence="1 2">
    <name type="scientific">Pisolithus microcarpus 441</name>
    <dbReference type="NCBI Taxonomy" id="765257"/>
    <lineage>
        <taxon>Eukaryota</taxon>
        <taxon>Fungi</taxon>
        <taxon>Dikarya</taxon>
        <taxon>Basidiomycota</taxon>
        <taxon>Agaricomycotina</taxon>
        <taxon>Agaricomycetes</taxon>
        <taxon>Agaricomycetidae</taxon>
        <taxon>Boletales</taxon>
        <taxon>Sclerodermatineae</taxon>
        <taxon>Pisolithaceae</taxon>
        <taxon>Pisolithus</taxon>
    </lineage>
</organism>
<evidence type="ECO:0000313" key="1">
    <source>
        <dbReference type="EMBL" id="KIK25623.1"/>
    </source>
</evidence>
<protein>
    <submittedName>
        <fullName evidence="1">Uncharacterized protein</fullName>
    </submittedName>
</protein>
<dbReference type="EMBL" id="KN833706">
    <property type="protein sequence ID" value="KIK25623.1"/>
    <property type="molecule type" value="Genomic_DNA"/>
</dbReference>
<dbReference type="Proteomes" id="UP000054018">
    <property type="component" value="Unassembled WGS sequence"/>
</dbReference>
<reference evidence="1 2" key="1">
    <citation type="submission" date="2014-04" db="EMBL/GenBank/DDBJ databases">
        <authorList>
            <consortium name="DOE Joint Genome Institute"/>
            <person name="Kuo A."/>
            <person name="Kohler A."/>
            <person name="Costa M.D."/>
            <person name="Nagy L.G."/>
            <person name="Floudas D."/>
            <person name="Copeland A."/>
            <person name="Barry K.W."/>
            <person name="Cichocki N."/>
            <person name="Veneault-Fourrey C."/>
            <person name="LaButti K."/>
            <person name="Lindquist E.A."/>
            <person name="Lipzen A."/>
            <person name="Lundell T."/>
            <person name="Morin E."/>
            <person name="Murat C."/>
            <person name="Sun H."/>
            <person name="Tunlid A."/>
            <person name="Henrissat B."/>
            <person name="Grigoriev I.V."/>
            <person name="Hibbett D.S."/>
            <person name="Martin F."/>
            <person name="Nordberg H.P."/>
            <person name="Cantor M.N."/>
            <person name="Hua S.X."/>
        </authorList>
    </citation>
    <scope>NUCLEOTIDE SEQUENCE [LARGE SCALE GENOMIC DNA]</scope>
    <source>
        <strain evidence="1 2">441</strain>
    </source>
</reference>